<dbReference type="EMBL" id="BLRY01000004">
    <property type="protein sequence ID" value="GFP26747.1"/>
    <property type="molecule type" value="Genomic_DNA"/>
</dbReference>
<sequence length="436" mass="46697">MVTHSVFNNSVYLIDCSSYDARTIEVGIRAASKALGVVLPQGQSVLLHPTCLWAHPRFAPLAFTNPIVIEGTALALAGNKLTIATNSLAGFPTRYSYRKAGYVELAQRLGARLVAVDEAPTEIVQLGEDAIVDKQVALPRLLRKAAFTVALPKLTGSTFVSFAGAIRHHQSLLQDQAQVYGHHHLHTKMVDLLGAALPTLIVVDAITATDQGGELSGQPVELGVLIIGTNPVAVDTICAVAYGLDPASVEYLQLAAERGYGPADLAQIQVVGDLTLDDLMERSRRVKHVDPNPENYLLPPQVRVMRSPEAGLEGTAGGLTEAFLMLGRGGINLSKARETVIVIGQVGRVPPGRSDLATIIFLDDTSRAEYQGYSRVVRLRGRYVPLSRLLKDVPYAMAASSLRSELGGEMITATFLSKVTPLVNRFIRGAGSPVAK</sequence>
<dbReference type="Pfam" id="PF04015">
    <property type="entry name" value="DUF362"/>
    <property type="match status" value="1"/>
</dbReference>
<dbReference type="AlphaFoldDB" id="A0A6V8P323"/>
<evidence type="ECO:0000313" key="2">
    <source>
        <dbReference type="EMBL" id="GFP26747.1"/>
    </source>
</evidence>
<proteinExistence type="predicted"/>
<organism evidence="2 3">
    <name type="scientific">Candidatus Hakubella thermalkaliphila</name>
    <dbReference type="NCBI Taxonomy" id="2754717"/>
    <lineage>
        <taxon>Bacteria</taxon>
        <taxon>Bacillati</taxon>
        <taxon>Actinomycetota</taxon>
        <taxon>Actinomycetota incertae sedis</taxon>
        <taxon>Candidatus Hakubellales</taxon>
        <taxon>Candidatus Hakubellaceae</taxon>
        <taxon>Candidatus Hakubella</taxon>
    </lineage>
</organism>
<dbReference type="InterPro" id="IPR007160">
    <property type="entry name" value="DUF362"/>
</dbReference>
<name>A0A6V8P323_9ACTN</name>
<gene>
    <name evidence="2" type="ORF">HKBW3S33_00162</name>
</gene>
<evidence type="ECO:0000259" key="1">
    <source>
        <dbReference type="Pfam" id="PF04015"/>
    </source>
</evidence>
<comment type="caution">
    <text evidence="2">The sequence shown here is derived from an EMBL/GenBank/DDBJ whole genome shotgun (WGS) entry which is preliminary data.</text>
</comment>
<accession>A0A6V8P323</accession>
<evidence type="ECO:0000313" key="3">
    <source>
        <dbReference type="Proteomes" id="UP000591948"/>
    </source>
</evidence>
<dbReference type="RefSeq" id="WP_176232965.1">
    <property type="nucleotide sequence ID" value="NZ_BLRY01000004.1"/>
</dbReference>
<reference evidence="2 3" key="1">
    <citation type="journal article" date="2020" name="Front. Microbiol.">
        <title>Single-cell genomics of novel Actinobacteria with the Wood-Ljungdahl pathway discovered in a serpentinizing system.</title>
        <authorList>
            <person name="Merino N."/>
            <person name="Kawai M."/>
            <person name="Boyd E.S."/>
            <person name="Colman D.R."/>
            <person name="McGlynn S.E."/>
            <person name="Nealson K.H."/>
            <person name="Kurokawa K."/>
            <person name="Hongoh Y."/>
        </authorList>
    </citation>
    <scope>NUCLEOTIDE SEQUENCE [LARGE SCALE GENOMIC DNA]</scope>
    <source>
        <strain evidence="2 3">S33</strain>
    </source>
</reference>
<protein>
    <recommendedName>
        <fullName evidence="1">DUF362 domain-containing protein</fullName>
    </recommendedName>
</protein>
<keyword evidence="3" id="KW-1185">Reference proteome</keyword>
<feature type="domain" description="DUF362" evidence="1">
    <location>
        <begin position="45"/>
        <end position="239"/>
    </location>
</feature>
<dbReference type="Proteomes" id="UP000591948">
    <property type="component" value="Unassembled WGS sequence"/>
</dbReference>